<gene>
    <name evidence="1" type="ORF">A2Z22_04275</name>
</gene>
<dbReference type="Proteomes" id="UP000177053">
    <property type="component" value="Unassembled WGS sequence"/>
</dbReference>
<evidence type="ECO:0000313" key="2">
    <source>
        <dbReference type="Proteomes" id="UP000177053"/>
    </source>
</evidence>
<proteinExistence type="predicted"/>
<accession>A0A1F7X9X2</accession>
<dbReference type="EMBL" id="MGFS01000011">
    <property type="protein sequence ID" value="OGM11763.1"/>
    <property type="molecule type" value="Genomic_DNA"/>
</dbReference>
<organism evidence="1 2">
    <name type="scientific">Candidatus Woesebacteria bacterium RBG_16_34_12</name>
    <dbReference type="NCBI Taxonomy" id="1802480"/>
    <lineage>
        <taxon>Bacteria</taxon>
        <taxon>Candidatus Woeseibacteriota</taxon>
    </lineage>
</organism>
<name>A0A1F7X9X2_9BACT</name>
<sequence length="95" mass="10541">MSVGQNKEGAGRDLIERYQADFSEANGRKIGFEEAVEFLVKELGGDKAFYSYELKSAQEALQQAQGRILIASLRLEEIEKQLSSIESAKSVTKPD</sequence>
<evidence type="ECO:0000313" key="1">
    <source>
        <dbReference type="EMBL" id="OGM11763.1"/>
    </source>
</evidence>
<dbReference type="AlphaFoldDB" id="A0A1F7X9X2"/>
<reference evidence="1 2" key="1">
    <citation type="journal article" date="2016" name="Nat. Commun.">
        <title>Thousands of microbial genomes shed light on interconnected biogeochemical processes in an aquifer system.</title>
        <authorList>
            <person name="Anantharaman K."/>
            <person name="Brown C.T."/>
            <person name="Hug L.A."/>
            <person name="Sharon I."/>
            <person name="Castelle C.J."/>
            <person name="Probst A.J."/>
            <person name="Thomas B.C."/>
            <person name="Singh A."/>
            <person name="Wilkins M.J."/>
            <person name="Karaoz U."/>
            <person name="Brodie E.L."/>
            <person name="Williams K.H."/>
            <person name="Hubbard S.S."/>
            <person name="Banfield J.F."/>
        </authorList>
    </citation>
    <scope>NUCLEOTIDE SEQUENCE [LARGE SCALE GENOMIC DNA]</scope>
</reference>
<protein>
    <submittedName>
        <fullName evidence="1">Uncharacterized protein</fullName>
    </submittedName>
</protein>
<comment type="caution">
    <text evidence="1">The sequence shown here is derived from an EMBL/GenBank/DDBJ whole genome shotgun (WGS) entry which is preliminary data.</text>
</comment>